<feature type="compositionally biased region" description="Basic and acidic residues" evidence="1">
    <location>
        <begin position="82"/>
        <end position="101"/>
    </location>
</feature>
<feature type="region of interest" description="Disordered" evidence="1">
    <location>
        <begin position="76"/>
        <end position="101"/>
    </location>
</feature>
<keyword evidence="3" id="KW-1185">Reference proteome</keyword>
<proteinExistence type="predicted"/>
<protein>
    <submittedName>
        <fullName evidence="2">Uncharacterized protein</fullName>
    </submittedName>
</protein>
<gene>
    <name evidence="2" type="ORF">E4U43_007915</name>
</gene>
<dbReference type="Proteomes" id="UP000748025">
    <property type="component" value="Unassembled WGS sequence"/>
</dbReference>
<evidence type="ECO:0000313" key="2">
    <source>
        <dbReference type="EMBL" id="KAG6012146.1"/>
    </source>
</evidence>
<reference evidence="2" key="1">
    <citation type="journal article" date="2020" name="bioRxiv">
        <title>Whole genome comparisons of ergot fungi reveals the divergence and evolution of species within the genus Claviceps are the result of varying mechanisms driving genome evolution and host range expansion.</title>
        <authorList>
            <person name="Wyka S.A."/>
            <person name="Mondo S.J."/>
            <person name="Liu M."/>
            <person name="Dettman J."/>
            <person name="Nalam V."/>
            <person name="Broders K.D."/>
        </authorList>
    </citation>
    <scope>NUCLEOTIDE SEQUENCE</scope>
    <source>
        <strain evidence="2">CCC 602</strain>
    </source>
</reference>
<evidence type="ECO:0000256" key="1">
    <source>
        <dbReference type="SAM" id="MobiDB-lite"/>
    </source>
</evidence>
<dbReference type="EMBL" id="SRPW01000778">
    <property type="protein sequence ID" value="KAG6012146.1"/>
    <property type="molecule type" value="Genomic_DNA"/>
</dbReference>
<dbReference type="AlphaFoldDB" id="A0A9P7NCQ9"/>
<organism evidence="2 3">
    <name type="scientific">Claviceps pusilla</name>
    <dbReference type="NCBI Taxonomy" id="123648"/>
    <lineage>
        <taxon>Eukaryota</taxon>
        <taxon>Fungi</taxon>
        <taxon>Dikarya</taxon>
        <taxon>Ascomycota</taxon>
        <taxon>Pezizomycotina</taxon>
        <taxon>Sordariomycetes</taxon>
        <taxon>Hypocreomycetidae</taxon>
        <taxon>Hypocreales</taxon>
        <taxon>Clavicipitaceae</taxon>
        <taxon>Claviceps</taxon>
    </lineage>
</organism>
<sequence>MPDLASGRTVYAAHCTPSRPMSANGSHNESRPAPELPPSTALCMSTTVAWTNALISTQYSFSSDQLCTTQLWHSVAAGPGEGEQKRGERERRGGDGDESRR</sequence>
<evidence type="ECO:0000313" key="3">
    <source>
        <dbReference type="Proteomes" id="UP000748025"/>
    </source>
</evidence>
<feature type="region of interest" description="Disordered" evidence="1">
    <location>
        <begin position="1"/>
        <end position="39"/>
    </location>
</feature>
<name>A0A9P7NCQ9_9HYPO</name>
<comment type="caution">
    <text evidence="2">The sequence shown here is derived from an EMBL/GenBank/DDBJ whole genome shotgun (WGS) entry which is preliminary data.</text>
</comment>
<accession>A0A9P7NCQ9</accession>